<dbReference type="EMBL" id="JAYMYQ010000004">
    <property type="protein sequence ID" value="KAK7339285.1"/>
    <property type="molecule type" value="Genomic_DNA"/>
</dbReference>
<evidence type="ECO:0000313" key="3">
    <source>
        <dbReference type="Proteomes" id="UP001367508"/>
    </source>
</evidence>
<keyword evidence="3" id="KW-1185">Reference proteome</keyword>
<gene>
    <name evidence="2" type="ORF">VNO77_19942</name>
</gene>
<evidence type="ECO:0000256" key="1">
    <source>
        <dbReference type="SAM" id="MobiDB-lite"/>
    </source>
</evidence>
<accession>A0AAN9LNF7</accession>
<sequence length="109" mass="12286">MNGRVALRTDALHEAKVLKLNKEGVQWEVFVHWSESQKECSGQKSWLPIDALRSVGDTVSPHGFGIPYPCPMASPTGALHAREHKQESPTPSDQLAQEPLRRYDQIKFH</sequence>
<name>A0AAN9LNF7_CANGL</name>
<proteinExistence type="predicted"/>
<evidence type="ECO:0000313" key="2">
    <source>
        <dbReference type="EMBL" id="KAK7339285.1"/>
    </source>
</evidence>
<feature type="compositionally biased region" description="Basic and acidic residues" evidence="1">
    <location>
        <begin position="99"/>
        <end position="109"/>
    </location>
</feature>
<dbReference type="Proteomes" id="UP001367508">
    <property type="component" value="Unassembled WGS sequence"/>
</dbReference>
<reference evidence="2 3" key="1">
    <citation type="submission" date="2024-01" db="EMBL/GenBank/DDBJ databases">
        <title>The genomes of 5 underutilized Papilionoideae crops provide insights into root nodulation and disease resistanc.</title>
        <authorList>
            <person name="Jiang F."/>
        </authorList>
    </citation>
    <scope>NUCLEOTIDE SEQUENCE [LARGE SCALE GENOMIC DNA]</scope>
    <source>
        <strain evidence="2">LVBAO_FW01</strain>
        <tissue evidence="2">Leaves</tissue>
    </source>
</reference>
<protein>
    <submittedName>
        <fullName evidence="2">Uncharacterized protein</fullName>
    </submittedName>
</protein>
<organism evidence="2 3">
    <name type="scientific">Canavalia gladiata</name>
    <name type="common">Sword bean</name>
    <name type="synonym">Dolichos gladiatus</name>
    <dbReference type="NCBI Taxonomy" id="3824"/>
    <lineage>
        <taxon>Eukaryota</taxon>
        <taxon>Viridiplantae</taxon>
        <taxon>Streptophyta</taxon>
        <taxon>Embryophyta</taxon>
        <taxon>Tracheophyta</taxon>
        <taxon>Spermatophyta</taxon>
        <taxon>Magnoliopsida</taxon>
        <taxon>eudicotyledons</taxon>
        <taxon>Gunneridae</taxon>
        <taxon>Pentapetalae</taxon>
        <taxon>rosids</taxon>
        <taxon>fabids</taxon>
        <taxon>Fabales</taxon>
        <taxon>Fabaceae</taxon>
        <taxon>Papilionoideae</taxon>
        <taxon>50 kb inversion clade</taxon>
        <taxon>NPAAA clade</taxon>
        <taxon>indigoferoid/millettioid clade</taxon>
        <taxon>Phaseoleae</taxon>
        <taxon>Canavalia</taxon>
    </lineage>
</organism>
<dbReference type="AlphaFoldDB" id="A0AAN9LNF7"/>
<feature type="region of interest" description="Disordered" evidence="1">
    <location>
        <begin position="75"/>
        <end position="109"/>
    </location>
</feature>
<comment type="caution">
    <text evidence="2">The sequence shown here is derived from an EMBL/GenBank/DDBJ whole genome shotgun (WGS) entry which is preliminary data.</text>
</comment>